<accession>A0ABW3ZS53</accession>
<keyword evidence="3" id="KW-1185">Reference proteome</keyword>
<feature type="transmembrane region" description="Helical" evidence="1">
    <location>
        <begin position="18"/>
        <end position="39"/>
    </location>
</feature>
<sequence length="236" mass="26406">MIGLLLHSEFLKIRRKGFWLLTLIGPLGVVFLQMVNYGVRKDYLLQQSDDDWSHYLANVNMFTPLALVLGIVILTSLMASVENETNAWKQLMALPVSKMAIYLSKFTVIVTLLLVASILLLIFTLGFGMYLDLGDNVPYLEAVKFSFYPVMAALPVLALHLWIALISRHQGVPVTAGVVGVILNYMAYNLPDWLIWKWPALMNGWAEPLTIVSLGIGFGVLLYVAGMIDFARRDVT</sequence>
<feature type="transmembrane region" description="Helical" evidence="1">
    <location>
        <begin position="172"/>
        <end position="190"/>
    </location>
</feature>
<feature type="transmembrane region" description="Helical" evidence="1">
    <location>
        <begin position="210"/>
        <end position="231"/>
    </location>
</feature>
<feature type="transmembrane region" description="Helical" evidence="1">
    <location>
        <begin position="102"/>
        <end position="125"/>
    </location>
</feature>
<protein>
    <submittedName>
        <fullName evidence="2">ABC transporter permease</fullName>
    </submittedName>
</protein>
<dbReference type="PANTHER" id="PTHR37305">
    <property type="entry name" value="INTEGRAL MEMBRANE PROTEIN-RELATED"/>
    <property type="match status" value="1"/>
</dbReference>
<keyword evidence="1" id="KW-0812">Transmembrane</keyword>
<evidence type="ECO:0000256" key="1">
    <source>
        <dbReference type="SAM" id="Phobius"/>
    </source>
</evidence>
<evidence type="ECO:0000313" key="3">
    <source>
        <dbReference type="Proteomes" id="UP001597178"/>
    </source>
</evidence>
<dbReference type="RefSeq" id="WP_382398567.1">
    <property type="nucleotide sequence ID" value="NZ_JBHTNH010000008.1"/>
</dbReference>
<dbReference type="Pfam" id="PF12730">
    <property type="entry name" value="ABC2_membrane_4"/>
    <property type="match status" value="1"/>
</dbReference>
<proteinExistence type="predicted"/>
<gene>
    <name evidence="2" type="ORF">ACFQ4A_05945</name>
</gene>
<dbReference type="EMBL" id="JBHTNH010000008">
    <property type="protein sequence ID" value="MFD1361210.1"/>
    <property type="molecule type" value="Genomic_DNA"/>
</dbReference>
<organism evidence="2 3">
    <name type="scientific">Lentibacillus salinarum</name>
    <dbReference type="NCBI Taxonomy" id="446820"/>
    <lineage>
        <taxon>Bacteria</taxon>
        <taxon>Bacillati</taxon>
        <taxon>Bacillota</taxon>
        <taxon>Bacilli</taxon>
        <taxon>Bacillales</taxon>
        <taxon>Bacillaceae</taxon>
        <taxon>Lentibacillus</taxon>
    </lineage>
</organism>
<feature type="transmembrane region" description="Helical" evidence="1">
    <location>
        <begin position="59"/>
        <end position="81"/>
    </location>
</feature>
<reference evidence="3" key="1">
    <citation type="journal article" date="2019" name="Int. J. Syst. Evol. Microbiol.">
        <title>The Global Catalogue of Microorganisms (GCM) 10K type strain sequencing project: providing services to taxonomists for standard genome sequencing and annotation.</title>
        <authorList>
            <consortium name="The Broad Institute Genomics Platform"/>
            <consortium name="The Broad Institute Genome Sequencing Center for Infectious Disease"/>
            <person name="Wu L."/>
            <person name="Ma J."/>
        </authorList>
    </citation>
    <scope>NUCLEOTIDE SEQUENCE [LARGE SCALE GENOMIC DNA]</scope>
    <source>
        <strain evidence="3">CCUG 54822</strain>
    </source>
</reference>
<dbReference type="Proteomes" id="UP001597178">
    <property type="component" value="Unassembled WGS sequence"/>
</dbReference>
<dbReference type="PANTHER" id="PTHR37305:SF1">
    <property type="entry name" value="MEMBRANE PROTEIN"/>
    <property type="match status" value="1"/>
</dbReference>
<comment type="caution">
    <text evidence="2">The sequence shown here is derived from an EMBL/GenBank/DDBJ whole genome shotgun (WGS) entry which is preliminary data.</text>
</comment>
<keyword evidence="1" id="KW-0472">Membrane</keyword>
<feature type="transmembrane region" description="Helical" evidence="1">
    <location>
        <begin position="145"/>
        <end position="165"/>
    </location>
</feature>
<keyword evidence="1" id="KW-1133">Transmembrane helix</keyword>
<dbReference type="CDD" id="cd21809">
    <property type="entry name" value="ABC-2_lan_permease-like"/>
    <property type="match status" value="1"/>
</dbReference>
<evidence type="ECO:0000313" key="2">
    <source>
        <dbReference type="EMBL" id="MFD1361210.1"/>
    </source>
</evidence>
<name>A0ABW3ZS53_9BACI</name>